<evidence type="ECO:0000256" key="1">
    <source>
        <dbReference type="ARBA" id="ARBA00004141"/>
    </source>
</evidence>
<dbReference type="GO" id="GO:0016020">
    <property type="term" value="C:membrane"/>
    <property type="evidence" value="ECO:0007669"/>
    <property type="project" value="UniProtKB-SubCell"/>
</dbReference>
<feature type="domain" description="O-antigen ligase-related" evidence="7">
    <location>
        <begin position="230"/>
        <end position="418"/>
    </location>
</feature>
<accession>A0A0G0JU67</accession>
<comment type="subcellular location">
    <subcellularLocation>
        <location evidence="1">Membrane</location>
        <topology evidence="1">Multi-pass membrane protein</topology>
    </subcellularLocation>
</comment>
<feature type="transmembrane region" description="Helical" evidence="6">
    <location>
        <begin position="39"/>
        <end position="60"/>
    </location>
</feature>
<name>A0A0G0JU67_9BACT</name>
<evidence type="ECO:0000256" key="6">
    <source>
        <dbReference type="SAM" id="Phobius"/>
    </source>
</evidence>
<reference evidence="8 9" key="1">
    <citation type="journal article" date="2015" name="Nature">
        <title>rRNA introns, odd ribosomes, and small enigmatic genomes across a large radiation of phyla.</title>
        <authorList>
            <person name="Brown C.T."/>
            <person name="Hug L.A."/>
            <person name="Thomas B.C."/>
            <person name="Sharon I."/>
            <person name="Castelle C.J."/>
            <person name="Singh A."/>
            <person name="Wilkins M.J."/>
            <person name="Williams K.H."/>
            <person name="Banfield J.F."/>
        </authorList>
    </citation>
    <scope>NUCLEOTIDE SEQUENCE [LARGE SCALE GENOMIC DNA]</scope>
</reference>
<evidence type="ECO:0000259" key="7">
    <source>
        <dbReference type="Pfam" id="PF04932"/>
    </source>
</evidence>
<protein>
    <submittedName>
        <fullName evidence="8">Membrane protein</fullName>
    </submittedName>
</protein>
<keyword evidence="5" id="KW-0175">Coiled coil</keyword>
<feature type="transmembrane region" description="Helical" evidence="6">
    <location>
        <begin position="247"/>
        <end position="264"/>
    </location>
</feature>
<feature type="transmembrane region" description="Helical" evidence="6">
    <location>
        <begin position="97"/>
        <end position="118"/>
    </location>
</feature>
<comment type="caution">
    <text evidence="8">The sequence shown here is derived from an EMBL/GenBank/DDBJ whole genome shotgun (WGS) entry which is preliminary data.</text>
</comment>
<evidence type="ECO:0000256" key="5">
    <source>
        <dbReference type="SAM" id="Coils"/>
    </source>
</evidence>
<feature type="transmembrane region" description="Helical" evidence="6">
    <location>
        <begin position="224"/>
        <end position="241"/>
    </location>
</feature>
<keyword evidence="4 6" id="KW-0472">Membrane</keyword>
<dbReference type="EMBL" id="LBUU01000006">
    <property type="protein sequence ID" value="KKQ70202.1"/>
    <property type="molecule type" value="Genomic_DNA"/>
</dbReference>
<dbReference type="PANTHER" id="PTHR37422">
    <property type="entry name" value="TEICHURONIC ACID BIOSYNTHESIS PROTEIN TUAE"/>
    <property type="match status" value="1"/>
</dbReference>
<feature type="transmembrane region" description="Helical" evidence="6">
    <location>
        <begin position="438"/>
        <end position="459"/>
    </location>
</feature>
<evidence type="ECO:0000313" key="8">
    <source>
        <dbReference type="EMBL" id="KKQ70202.1"/>
    </source>
</evidence>
<organism evidence="8 9">
    <name type="scientific">Candidatus Falkowbacteria bacterium GW2011_GWE1_38_31</name>
    <dbReference type="NCBI Taxonomy" id="1618638"/>
    <lineage>
        <taxon>Bacteria</taxon>
        <taxon>Candidatus Falkowiibacteriota</taxon>
    </lineage>
</organism>
<dbReference type="PATRIC" id="fig|1618638.3.peg.737"/>
<evidence type="ECO:0000313" key="9">
    <source>
        <dbReference type="Proteomes" id="UP000034022"/>
    </source>
</evidence>
<keyword evidence="3 6" id="KW-1133">Transmembrane helix</keyword>
<evidence type="ECO:0000256" key="4">
    <source>
        <dbReference type="ARBA" id="ARBA00023136"/>
    </source>
</evidence>
<dbReference type="PANTHER" id="PTHR37422:SF13">
    <property type="entry name" value="LIPOPOLYSACCHARIDE BIOSYNTHESIS PROTEIN PA4999-RELATED"/>
    <property type="match status" value="1"/>
</dbReference>
<feature type="coiled-coil region" evidence="5">
    <location>
        <begin position="60"/>
        <end position="87"/>
    </location>
</feature>
<dbReference type="Pfam" id="PF04932">
    <property type="entry name" value="Wzy_C"/>
    <property type="match status" value="1"/>
</dbReference>
<gene>
    <name evidence="8" type="ORF">US91_C0006G0040</name>
</gene>
<sequence>MYLIILFLFLYTFLAYRRLDLSVMLFLFALPSYQVRFNVLGIPITLLEGMILISFAIWFLKNWKEIFENLKSKIQNQIENRKSKIENSHRYPFDTKIILLLIISFTSIAVAGFSNSAFGVFKTYFFEPILVYILIFNVFSINTNFTNEKRILRIANIVLPLAVSALCVSVYAILQRFGVLYSPENFLPRVTGTFFYPNAVGLYLGPLVPLMIGWALLKENGFKKIFFIITIITSLTAIFFAKSEGAMIGLLVAFIVMFVFWIFTKFNFNLLIPKMLVAIIFLFVIVSPFIFLKIIPEYKYFNFKSVALNYVSDKTMLKDFSGEVRKQQWRETWQMLTKSPKNFIFGAGLSGYQTSVKPYHQDGIFFNKDREVDFRNKIVWSGDEYKQKHWRPVEIYMYPHNFILNVWSELGLFGVVLVVWIIFKSIMYLVLRIKQKDNLALCILGAFIVIIVHGLVDVPYFKNDLAVMFWVLVAMVGMIDLENKKIL</sequence>
<dbReference type="Proteomes" id="UP000034022">
    <property type="component" value="Unassembled WGS sequence"/>
</dbReference>
<dbReference type="InterPro" id="IPR007016">
    <property type="entry name" value="O-antigen_ligase-rel_domated"/>
</dbReference>
<feature type="transmembrane region" description="Helical" evidence="6">
    <location>
        <begin position="465"/>
        <end position="481"/>
    </location>
</feature>
<feature type="transmembrane region" description="Helical" evidence="6">
    <location>
        <begin position="154"/>
        <end position="174"/>
    </location>
</feature>
<dbReference type="InterPro" id="IPR051533">
    <property type="entry name" value="WaaL-like"/>
</dbReference>
<evidence type="ECO:0000256" key="2">
    <source>
        <dbReference type="ARBA" id="ARBA00022692"/>
    </source>
</evidence>
<feature type="transmembrane region" description="Helical" evidence="6">
    <location>
        <begin position="410"/>
        <end position="431"/>
    </location>
</feature>
<proteinExistence type="predicted"/>
<evidence type="ECO:0000256" key="3">
    <source>
        <dbReference type="ARBA" id="ARBA00022989"/>
    </source>
</evidence>
<feature type="transmembrane region" description="Helical" evidence="6">
    <location>
        <begin position="194"/>
        <end position="217"/>
    </location>
</feature>
<dbReference type="AlphaFoldDB" id="A0A0G0JU67"/>
<feature type="transmembrane region" description="Helical" evidence="6">
    <location>
        <begin position="276"/>
        <end position="295"/>
    </location>
</feature>
<keyword evidence="2 6" id="KW-0812">Transmembrane</keyword>
<feature type="transmembrane region" description="Helical" evidence="6">
    <location>
        <begin position="124"/>
        <end position="142"/>
    </location>
</feature>